<comment type="caution">
    <text evidence="1">The sequence shown here is derived from an EMBL/GenBank/DDBJ whole genome shotgun (WGS) entry which is preliminary data.</text>
</comment>
<dbReference type="EMBL" id="QEAM01000017">
    <property type="protein sequence ID" value="TPX50468.1"/>
    <property type="molecule type" value="Genomic_DNA"/>
</dbReference>
<evidence type="ECO:0000313" key="1">
    <source>
        <dbReference type="EMBL" id="TPX48269.1"/>
    </source>
</evidence>
<dbReference type="AlphaFoldDB" id="A0A507D9E7"/>
<dbReference type="Proteomes" id="UP000320475">
    <property type="component" value="Unassembled WGS sequence"/>
</dbReference>
<name>A0A507D9E7_9FUNG</name>
<sequence>MIQNLCNRAGGANGPRSRKSRVVAALEVHPDPKSLISSTIQQLRVKVIPTGSPYTLEQLMGPANRDSMLDIQIRFTRAYHACVFNKLRSLLTEVQNHIIGNGRKQIIIRELEEALSEHCNLSAQCEKFLHNRSCVRLLEFGGSDDPQCAFLDQLDKNVNRIADVQMELEVHTPSAI</sequence>
<accession>A0A507D9E7</accession>
<evidence type="ECO:0000313" key="4">
    <source>
        <dbReference type="Proteomes" id="UP000320475"/>
    </source>
</evidence>
<proteinExistence type="predicted"/>
<organism evidence="1 3">
    <name type="scientific">Synchytrium endobioticum</name>
    <dbReference type="NCBI Taxonomy" id="286115"/>
    <lineage>
        <taxon>Eukaryota</taxon>
        <taxon>Fungi</taxon>
        <taxon>Fungi incertae sedis</taxon>
        <taxon>Chytridiomycota</taxon>
        <taxon>Chytridiomycota incertae sedis</taxon>
        <taxon>Chytridiomycetes</taxon>
        <taxon>Synchytriales</taxon>
        <taxon>Synchytriaceae</taxon>
        <taxon>Synchytrium</taxon>
    </lineage>
</organism>
<dbReference type="EMBL" id="QEAN01000103">
    <property type="protein sequence ID" value="TPX48269.1"/>
    <property type="molecule type" value="Genomic_DNA"/>
</dbReference>
<gene>
    <name evidence="2" type="ORF">SeLEV6574_g00873</name>
    <name evidence="1" type="ORF">SeMB42_g03058</name>
</gene>
<evidence type="ECO:0000313" key="2">
    <source>
        <dbReference type="EMBL" id="TPX50468.1"/>
    </source>
</evidence>
<dbReference type="Proteomes" id="UP000317494">
    <property type="component" value="Unassembled WGS sequence"/>
</dbReference>
<dbReference type="VEuPathDB" id="FungiDB:SeMB42_g03058"/>
<reference evidence="3 4" key="1">
    <citation type="journal article" date="2019" name="Sci. Rep.">
        <title>Comparative genomics of chytrid fungi reveal insights into the obligate biotrophic and pathogenic lifestyle of Synchytrium endobioticum.</title>
        <authorList>
            <person name="van de Vossenberg B.T.L.H."/>
            <person name="Warris S."/>
            <person name="Nguyen H.D.T."/>
            <person name="van Gent-Pelzer M.P.E."/>
            <person name="Joly D.L."/>
            <person name="van de Geest H.C."/>
            <person name="Bonants P.J.M."/>
            <person name="Smith D.S."/>
            <person name="Levesque C.A."/>
            <person name="van der Lee T.A.J."/>
        </authorList>
    </citation>
    <scope>NUCLEOTIDE SEQUENCE [LARGE SCALE GENOMIC DNA]</scope>
    <source>
        <strain evidence="2 4">LEV6574</strain>
        <strain evidence="1 3">MB42</strain>
    </source>
</reference>
<keyword evidence="3" id="KW-1185">Reference proteome</keyword>
<evidence type="ECO:0000313" key="3">
    <source>
        <dbReference type="Proteomes" id="UP000317494"/>
    </source>
</evidence>
<protein>
    <submittedName>
        <fullName evidence="1">Uncharacterized protein</fullName>
    </submittedName>
</protein>